<dbReference type="GO" id="GO:0016740">
    <property type="term" value="F:transferase activity"/>
    <property type="evidence" value="ECO:0007669"/>
    <property type="project" value="UniProtKB-KW"/>
</dbReference>
<keyword evidence="1" id="KW-0808">Transferase</keyword>
<dbReference type="Gene3D" id="1.20.1050.10">
    <property type="match status" value="1"/>
</dbReference>
<accession>A0A2K9NQ02</accession>
<dbReference type="InterPro" id="IPR036282">
    <property type="entry name" value="Glutathione-S-Trfase_C_sf"/>
</dbReference>
<organism evidence="1 2">
    <name type="scientific">Bacteriovorax stolpii</name>
    <name type="common">Bdellovibrio stolpii</name>
    <dbReference type="NCBI Taxonomy" id="960"/>
    <lineage>
        <taxon>Bacteria</taxon>
        <taxon>Pseudomonadati</taxon>
        <taxon>Bdellovibrionota</taxon>
        <taxon>Bacteriovoracia</taxon>
        <taxon>Bacteriovoracales</taxon>
        <taxon>Bacteriovoracaceae</taxon>
        <taxon>Bacteriovorax</taxon>
    </lineage>
</organism>
<dbReference type="RefSeq" id="WP_102242886.1">
    <property type="nucleotide sequence ID" value="NZ_CP025704.1"/>
</dbReference>
<proteinExistence type="predicted"/>
<name>A0A2K9NQ02_BACTC</name>
<dbReference type="SUPFAM" id="SSF52833">
    <property type="entry name" value="Thioredoxin-like"/>
    <property type="match status" value="1"/>
</dbReference>
<dbReference type="PROSITE" id="PS50404">
    <property type="entry name" value="GST_NTER"/>
    <property type="match status" value="1"/>
</dbReference>
<evidence type="ECO:0000313" key="1">
    <source>
        <dbReference type="EMBL" id="AUN97591.1"/>
    </source>
</evidence>
<dbReference type="SUPFAM" id="SSF47616">
    <property type="entry name" value="GST C-terminal domain-like"/>
    <property type="match status" value="1"/>
</dbReference>
<evidence type="ECO:0000313" key="2">
    <source>
        <dbReference type="Proteomes" id="UP000235584"/>
    </source>
</evidence>
<dbReference type="KEGG" id="bsto:C0V70_05580"/>
<dbReference type="AlphaFoldDB" id="A0A2K9NQ02"/>
<dbReference type="InterPro" id="IPR036249">
    <property type="entry name" value="Thioredoxin-like_sf"/>
</dbReference>
<dbReference type="Gene3D" id="3.40.30.10">
    <property type="entry name" value="Glutaredoxin"/>
    <property type="match status" value="1"/>
</dbReference>
<reference evidence="1 2" key="1">
    <citation type="submission" date="2018-01" db="EMBL/GenBank/DDBJ databases">
        <title>Complete genome sequence of Bacteriovorax stolpii DSM12778.</title>
        <authorList>
            <person name="Tang B."/>
            <person name="Chang J."/>
        </authorList>
    </citation>
    <scope>NUCLEOTIDE SEQUENCE [LARGE SCALE GENOMIC DNA]</scope>
    <source>
        <strain evidence="1 2">DSM 12778</strain>
    </source>
</reference>
<dbReference type="Pfam" id="PF13417">
    <property type="entry name" value="GST_N_3"/>
    <property type="match status" value="1"/>
</dbReference>
<dbReference type="Proteomes" id="UP000235584">
    <property type="component" value="Chromosome"/>
</dbReference>
<sequence>MALTLIGSFTSPYVRKIRLLLWEDKSVEFRPVNYFEEEGNKYLKAINPFNQLPMMLDGDQPIYDSRVMFNYITKKKGLKPLTIEEENILSAIDTTLASAVNLFSLRKGGIDIDAGNHYFIERQKERLPSLLNLITPWAKTQEPAKDWNFLTMSLYSLLYWLEFREMYDIKKHPDLVNFMERFKNCPGVAETDIPKA</sequence>
<protein>
    <submittedName>
        <fullName evidence="1">Glutathione S-transferase</fullName>
    </submittedName>
</protein>
<dbReference type="OrthoDB" id="9795329at2"/>
<dbReference type="EMBL" id="CP025704">
    <property type="protein sequence ID" value="AUN97591.1"/>
    <property type="molecule type" value="Genomic_DNA"/>
</dbReference>
<keyword evidence="2" id="KW-1185">Reference proteome</keyword>
<dbReference type="CDD" id="cd00570">
    <property type="entry name" value="GST_N_family"/>
    <property type="match status" value="1"/>
</dbReference>
<gene>
    <name evidence="1" type="ORF">C0V70_05580</name>
</gene>
<dbReference type="InterPro" id="IPR004045">
    <property type="entry name" value="Glutathione_S-Trfase_N"/>
</dbReference>